<organism evidence="3 4">
    <name type="scientific">Niastella populi</name>
    <dbReference type="NCBI Taxonomy" id="550983"/>
    <lineage>
        <taxon>Bacteria</taxon>
        <taxon>Pseudomonadati</taxon>
        <taxon>Bacteroidota</taxon>
        <taxon>Chitinophagia</taxon>
        <taxon>Chitinophagales</taxon>
        <taxon>Chitinophagaceae</taxon>
        <taxon>Niastella</taxon>
    </lineage>
</organism>
<accession>A0A1V9F5H3</accession>
<dbReference type="Proteomes" id="UP000192276">
    <property type="component" value="Unassembled WGS sequence"/>
</dbReference>
<dbReference type="EMBL" id="LWBP01000210">
    <property type="protein sequence ID" value="OQP53535.1"/>
    <property type="molecule type" value="Genomic_DNA"/>
</dbReference>
<feature type="domain" description="PepSY" evidence="2">
    <location>
        <begin position="157"/>
        <end position="219"/>
    </location>
</feature>
<name>A0A1V9F5H3_9BACT</name>
<keyword evidence="4" id="KW-1185">Reference proteome</keyword>
<sequence length="236" mass="27021">MKTAITALLVFFSVSMAAGQAICNNIRFIDKTSIPGFDNPYSTFKKYDNAGIVPETVKQRIEKVTIEETSRSFFQKLIVKQVLVCDADVRKKMTDASRFKDENGNQIDYVYSYLYEVKLNNDIPFLFRVDYNKSGELMRKVQLSSLNCKRLKVINCDRAIQTALTDKTQPIVHGIDESFLVVNPLKKTLVYQITSVMDPETSMVYIKWIDAYNGKVLARRNYKVEIENPKDVRVGG</sequence>
<evidence type="ECO:0000256" key="1">
    <source>
        <dbReference type="SAM" id="SignalP"/>
    </source>
</evidence>
<protein>
    <recommendedName>
        <fullName evidence="2">PepSY domain-containing protein</fullName>
    </recommendedName>
</protein>
<evidence type="ECO:0000259" key="2">
    <source>
        <dbReference type="Pfam" id="PF03413"/>
    </source>
</evidence>
<evidence type="ECO:0000313" key="3">
    <source>
        <dbReference type="EMBL" id="OQP53535.1"/>
    </source>
</evidence>
<feature type="signal peptide" evidence="1">
    <location>
        <begin position="1"/>
        <end position="17"/>
    </location>
</feature>
<evidence type="ECO:0000313" key="4">
    <source>
        <dbReference type="Proteomes" id="UP000192276"/>
    </source>
</evidence>
<dbReference type="OrthoDB" id="9823261at2"/>
<dbReference type="AlphaFoldDB" id="A0A1V9F5H3"/>
<dbReference type="Pfam" id="PF03413">
    <property type="entry name" value="PepSY"/>
    <property type="match status" value="1"/>
</dbReference>
<gene>
    <name evidence="3" type="ORF">A4R26_06025</name>
</gene>
<dbReference type="RefSeq" id="WP_081169414.1">
    <property type="nucleotide sequence ID" value="NZ_LWBP01000210.1"/>
</dbReference>
<dbReference type="InterPro" id="IPR025711">
    <property type="entry name" value="PepSY"/>
</dbReference>
<reference evidence="4" key="1">
    <citation type="submission" date="2016-04" db="EMBL/GenBank/DDBJ databases">
        <authorList>
            <person name="Chen L."/>
            <person name="Zhuang W."/>
            <person name="Wang G."/>
        </authorList>
    </citation>
    <scope>NUCLEOTIDE SEQUENCE [LARGE SCALE GENOMIC DNA]</scope>
    <source>
        <strain evidence="4">208</strain>
    </source>
</reference>
<keyword evidence="1" id="KW-0732">Signal</keyword>
<feature type="chain" id="PRO_5012958083" description="PepSY domain-containing protein" evidence="1">
    <location>
        <begin position="18"/>
        <end position="236"/>
    </location>
</feature>
<comment type="caution">
    <text evidence="3">The sequence shown here is derived from an EMBL/GenBank/DDBJ whole genome shotgun (WGS) entry which is preliminary data.</text>
</comment>
<proteinExistence type="predicted"/>